<dbReference type="InterPro" id="IPR045357">
    <property type="entry name" value="Aminopeptidase_N-like_N"/>
</dbReference>
<keyword evidence="12 20" id="KW-0482">Metalloprotease</keyword>
<evidence type="ECO:0000256" key="14">
    <source>
        <dbReference type="ARBA" id="ARBA00023157"/>
    </source>
</evidence>
<dbReference type="EMBL" id="GBXI01011558">
    <property type="protein sequence ID" value="JAD02734.1"/>
    <property type="molecule type" value="Transcribed_RNA"/>
</dbReference>
<dbReference type="Pfam" id="PF01433">
    <property type="entry name" value="Peptidase_M1"/>
    <property type="match status" value="1"/>
</dbReference>
<keyword evidence="5" id="KW-1003">Cell membrane</keyword>
<keyword evidence="7 20" id="KW-0645">Protease</keyword>
<dbReference type="InterPro" id="IPR001930">
    <property type="entry name" value="Peptidase_M1"/>
</dbReference>
<name>A0A0A1WUK6_ZEUCU</name>
<keyword evidence="16" id="KW-0449">Lipoprotein</keyword>
<evidence type="ECO:0000256" key="21">
    <source>
        <dbReference type="SAM" id="SignalP"/>
    </source>
</evidence>
<evidence type="ECO:0000256" key="15">
    <source>
        <dbReference type="ARBA" id="ARBA00023180"/>
    </source>
</evidence>
<comment type="similarity">
    <text evidence="3 20">Belongs to the peptidase M1 family.</text>
</comment>
<dbReference type="GO" id="GO:0070006">
    <property type="term" value="F:metalloaminopeptidase activity"/>
    <property type="evidence" value="ECO:0007669"/>
    <property type="project" value="TreeGrafter"/>
</dbReference>
<proteinExistence type="inferred from homology"/>
<comment type="catalytic activity">
    <reaction evidence="1">
        <text>Release of an N-terminal amino acid, Xaa-|-Yaa- from a peptide, amide or arylamide. Xaa is preferably Ala, but may be most amino acids including Pro (slow action). When a terminal hydrophobic residue is followed by a prolyl residue, the two may be released as an intact Xaa-Pro dipeptide.</text>
        <dbReference type="EC" id="3.4.11.2"/>
    </reaction>
</comment>
<dbReference type="GO" id="GO:0006508">
    <property type="term" value="P:proteolysis"/>
    <property type="evidence" value="ECO:0007669"/>
    <property type="project" value="UniProtKB-KW"/>
</dbReference>
<evidence type="ECO:0000259" key="23">
    <source>
        <dbReference type="Pfam" id="PF11838"/>
    </source>
</evidence>
<dbReference type="GO" id="GO:0016285">
    <property type="term" value="F:alanyl aminopeptidase activity"/>
    <property type="evidence" value="ECO:0007669"/>
    <property type="project" value="UniProtKB-EC"/>
</dbReference>
<protein>
    <recommendedName>
        <fullName evidence="20">Aminopeptidase</fullName>
        <ecNumber evidence="20">3.4.11.-</ecNumber>
    </recommendedName>
</protein>
<gene>
    <name evidence="25" type="primary">APN1_4</name>
    <name evidence="25" type="ORF">g.56152</name>
</gene>
<evidence type="ECO:0000256" key="17">
    <source>
        <dbReference type="PIRSR" id="PIRSR634016-1"/>
    </source>
</evidence>
<keyword evidence="14" id="KW-1015">Disulfide bond</keyword>
<evidence type="ECO:0000256" key="4">
    <source>
        <dbReference type="ARBA" id="ARBA00022438"/>
    </source>
</evidence>
<feature type="domain" description="Peptidase M1 membrane alanine aminopeptidase" evidence="22">
    <location>
        <begin position="298"/>
        <end position="513"/>
    </location>
</feature>
<keyword evidence="6" id="KW-0336">GPI-anchor</keyword>
<dbReference type="GO" id="GO:0005615">
    <property type="term" value="C:extracellular space"/>
    <property type="evidence" value="ECO:0007669"/>
    <property type="project" value="TreeGrafter"/>
</dbReference>
<evidence type="ECO:0000256" key="11">
    <source>
        <dbReference type="ARBA" id="ARBA00022833"/>
    </source>
</evidence>
<dbReference type="FunFam" id="1.10.390.10:FF:000013">
    <property type="entry name" value="Aminopeptidase N"/>
    <property type="match status" value="1"/>
</dbReference>
<dbReference type="CDD" id="cd09601">
    <property type="entry name" value="M1_APN-Q_like"/>
    <property type="match status" value="1"/>
</dbReference>
<dbReference type="FunFam" id="2.60.40.1910:FF:000008">
    <property type="entry name" value="Aminopeptidase"/>
    <property type="match status" value="1"/>
</dbReference>
<feature type="binding site" evidence="18">
    <location>
        <position position="361"/>
    </location>
    <ligand>
        <name>Zn(2+)</name>
        <dbReference type="ChEBI" id="CHEBI:29105"/>
        <note>catalytic</note>
    </ligand>
</feature>
<feature type="active site" description="Proton acceptor" evidence="17">
    <location>
        <position position="362"/>
    </location>
</feature>
<reference evidence="25" key="1">
    <citation type="submission" date="2014-11" db="EMBL/GenBank/DDBJ databases">
        <authorList>
            <person name="Geib S."/>
        </authorList>
    </citation>
    <scope>NUCLEOTIDE SEQUENCE</scope>
</reference>
<evidence type="ECO:0000256" key="3">
    <source>
        <dbReference type="ARBA" id="ARBA00010136"/>
    </source>
</evidence>
<evidence type="ECO:0000256" key="2">
    <source>
        <dbReference type="ARBA" id="ARBA00004609"/>
    </source>
</evidence>
<evidence type="ECO:0000256" key="10">
    <source>
        <dbReference type="ARBA" id="ARBA00022801"/>
    </source>
</evidence>
<dbReference type="Pfam" id="PF11838">
    <property type="entry name" value="ERAP1_C"/>
    <property type="match status" value="1"/>
</dbReference>
<comment type="cofactor">
    <cofactor evidence="18 20">
        <name>Zn(2+)</name>
        <dbReference type="ChEBI" id="CHEBI:29105"/>
    </cofactor>
    <text evidence="18 20">Binds 1 zinc ion per subunit.</text>
</comment>
<evidence type="ECO:0000256" key="7">
    <source>
        <dbReference type="ARBA" id="ARBA00022670"/>
    </source>
</evidence>
<dbReference type="Gene3D" id="2.60.40.1730">
    <property type="entry name" value="tricorn interacting facor f3 domain"/>
    <property type="match status" value="1"/>
</dbReference>
<dbReference type="InterPro" id="IPR024571">
    <property type="entry name" value="ERAP1-like_C_dom"/>
</dbReference>
<dbReference type="Gene3D" id="2.60.40.1910">
    <property type="match status" value="1"/>
</dbReference>
<reference evidence="25" key="2">
    <citation type="journal article" date="2015" name="Gigascience">
        <title>Reconstructing a comprehensive transcriptome assembly of a white-pupal translocated strain of the pest fruit fly Bactrocera cucurbitae.</title>
        <authorList>
            <person name="Sim S.B."/>
            <person name="Calla B."/>
            <person name="Hall B."/>
            <person name="DeRego T."/>
            <person name="Geib S.M."/>
        </authorList>
    </citation>
    <scope>NUCLEOTIDE SEQUENCE</scope>
</reference>
<comment type="subcellular location">
    <subcellularLocation>
        <location evidence="2">Cell membrane</location>
        <topology evidence="2">Lipid-anchor</topology>
        <topology evidence="2">GPI-anchor</topology>
    </subcellularLocation>
</comment>
<dbReference type="FunFam" id="2.60.40.1730:FF:000002">
    <property type="entry name" value="Aminopeptidase"/>
    <property type="match status" value="1"/>
</dbReference>
<feature type="signal peptide" evidence="21">
    <location>
        <begin position="1"/>
        <end position="25"/>
    </location>
</feature>
<evidence type="ECO:0000259" key="22">
    <source>
        <dbReference type="Pfam" id="PF01433"/>
    </source>
</evidence>
<dbReference type="GO" id="GO:0098552">
    <property type="term" value="C:side of membrane"/>
    <property type="evidence" value="ECO:0007669"/>
    <property type="project" value="UniProtKB-KW"/>
</dbReference>
<dbReference type="AlphaFoldDB" id="A0A0A1WUK6"/>
<evidence type="ECO:0000256" key="16">
    <source>
        <dbReference type="ARBA" id="ARBA00023288"/>
    </source>
</evidence>
<dbReference type="InterPro" id="IPR014782">
    <property type="entry name" value="Peptidase_M1_dom"/>
</dbReference>
<feature type="chain" id="PRO_5001982666" description="Aminopeptidase" evidence="21">
    <location>
        <begin position="26"/>
        <end position="964"/>
    </location>
</feature>
<feature type="binding site" evidence="18">
    <location>
        <position position="384"/>
    </location>
    <ligand>
        <name>Zn(2+)</name>
        <dbReference type="ChEBI" id="CHEBI:29105"/>
        <note>catalytic</note>
    </ligand>
</feature>
<feature type="site" description="Transition state stabilizer" evidence="19">
    <location>
        <position position="447"/>
    </location>
</feature>
<dbReference type="InterPro" id="IPR042097">
    <property type="entry name" value="Aminopeptidase_N-like_N_sf"/>
</dbReference>
<evidence type="ECO:0000256" key="20">
    <source>
        <dbReference type="RuleBase" id="RU364040"/>
    </source>
</evidence>
<keyword evidence="4 20" id="KW-0031">Aminopeptidase</keyword>
<keyword evidence="9 21" id="KW-0732">Signal</keyword>
<feature type="domain" description="ERAP1-like C-terminal" evidence="23">
    <location>
        <begin position="593"/>
        <end position="909"/>
    </location>
</feature>
<dbReference type="GO" id="GO:0008270">
    <property type="term" value="F:zinc ion binding"/>
    <property type="evidence" value="ECO:0007669"/>
    <property type="project" value="UniProtKB-UniRule"/>
</dbReference>
<dbReference type="InterPro" id="IPR050344">
    <property type="entry name" value="Peptidase_M1_aminopeptidases"/>
</dbReference>
<feature type="binding site" evidence="18">
    <location>
        <position position="365"/>
    </location>
    <ligand>
        <name>Zn(2+)</name>
        <dbReference type="ChEBI" id="CHEBI:29105"/>
        <note>catalytic</note>
    </ligand>
</feature>
<dbReference type="PRINTS" id="PR00756">
    <property type="entry name" value="ALADIPTASE"/>
</dbReference>
<dbReference type="EC" id="3.4.11.-" evidence="20"/>
<evidence type="ECO:0000256" key="9">
    <source>
        <dbReference type="ARBA" id="ARBA00022729"/>
    </source>
</evidence>
<evidence type="ECO:0000256" key="19">
    <source>
        <dbReference type="PIRSR" id="PIRSR634016-4"/>
    </source>
</evidence>
<dbReference type="GO" id="GO:0042277">
    <property type="term" value="F:peptide binding"/>
    <property type="evidence" value="ECO:0007669"/>
    <property type="project" value="TreeGrafter"/>
</dbReference>
<dbReference type="InterPro" id="IPR027268">
    <property type="entry name" value="Peptidase_M4/M1_CTD_sf"/>
</dbReference>
<organism evidence="25">
    <name type="scientific">Zeugodacus cucurbitae</name>
    <name type="common">Melon fruit fly</name>
    <name type="synonym">Bactrocera cucurbitae</name>
    <dbReference type="NCBI Taxonomy" id="28588"/>
    <lineage>
        <taxon>Eukaryota</taxon>
        <taxon>Metazoa</taxon>
        <taxon>Ecdysozoa</taxon>
        <taxon>Arthropoda</taxon>
        <taxon>Hexapoda</taxon>
        <taxon>Insecta</taxon>
        <taxon>Pterygota</taxon>
        <taxon>Neoptera</taxon>
        <taxon>Endopterygota</taxon>
        <taxon>Diptera</taxon>
        <taxon>Brachycera</taxon>
        <taxon>Muscomorpha</taxon>
        <taxon>Tephritoidea</taxon>
        <taxon>Tephritidae</taxon>
        <taxon>Zeugodacus</taxon>
        <taxon>Zeugodacus</taxon>
    </lineage>
</organism>
<evidence type="ECO:0000313" key="25">
    <source>
        <dbReference type="EMBL" id="JAD02734.1"/>
    </source>
</evidence>
<dbReference type="InterPro" id="IPR034016">
    <property type="entry name" value="M1_APN-typ"/>
</dbReference>
<dbReference type="FunFam" id="1.25.50.20:FF:000001">
    <property type="entry name" value="Aminopeptidase"/>
    <property type="match status" value="1"/>
</dbReference>
<dbReference type="Gene3D" id="1.10.390.10">
    <property type="entry name" value="Neutral Protease Domain 2"/>
    <property type="match status" value="1"/>
</dbReference>
<evidence type="ECO:0000256" key="6">
    <source>
        <dbReference type="ARBA" id="ARBA00022622"/>
    </source>
</evidence>
<sequence length="964" mass="109068">MYRSKPQMYIVVLVAALAIIGYGEAGTHSLPPLDSVNPSTHILDGRSVYLNSVPRAVLDYRLPNATEPVHYDVELTTSVHNGTKSFQGIVNIVIKVVEDTKAIVLHKRQIDILKATILNTDVASAVVQTLTVAFEDEREFLTLTPASQNVVFNKGSNWNLTISYAGELRTDNAGFYLSTYTDLLGKERYLATTQFESTDARHAFPCYDEPAKRATFSIVLNHDPSYNAISNMPLDEKLSKPGYSVFEKTVIMPSYLVAFIVSDFEYTEGVLNGRPQRIYTRPGTEQDQEFALVSGLLLLHRLEEYYRVRFTLPKIYQVGVPDFAAGAMENWGLVTYREAYMLYNANSTTNTQTNIATIVAHEYCHQWFGNLVAIKWWTYLWLKEGFATLFSWQATDAAYPEWDVYQMFLTDDYQRALTADGTGQMNPMTHYVQTPAEISRRYDSISYSKAGSVLYMWQCALPNEVFRQGLNLYLTSNQFSAAEEGQLFEALATAAGANNVPLPATMQNMFSSWSRQSGYPLLTVKRNYNSNSFTVQQEAFFDNPNSTSSNTWYIPLNYAHKASPDHRNTTASHYLLNVKEIEIKDSALAADDWLLINKQSTGFYRVNYDEQNWKLLTEALRTQTYKFHPRNRAQLIFDAYKFSSTGRLNQNIFLDLLQYLPNEDQYAPWTSAYSVFLNFDKYLNGDKDYKNFQFFVGELVSNVYNKMGVNDIRGEQHLNKLTRNIAINLACMAAIESCLQETNNKLKALIENGVPIEPNLQRQIYCNGLMQSGDTEFDFVYNQLMASDDQALRRTLVSSLGCSRTESQLKKFVYSSIDGSAEWRVQERITLLSAVYSGSGVGLNVCIDFLTDKWEQYSNLTPGFGGENPLNEAMVGMAAYVVNREQEAKYLALVDKVKGSDKVQADLETVAKARIQQNFDWLNSNREPIMSWVNANAIKAGSATLSASLATLFTALMVVLARYF</sequence>
<dbReference type="SUPFAM" id="SSF55486">
    <property type="entry name" value="Metalloproteases ('zincins'), catalytic domain"/>
    <property type="match status" value="1"/>
</dbReference>
<keyword evidence="10 20" id="KW-0378">Hydrolase</keyword>
<evidence type="ECO:0000256" key="13">
    <source>
        <dbReference type="ARBA" id="ARBA00023136"/>
    </source>
</evidence>
<evidence type="ECO:0000256" key="18">
    <source>
        <dbReference type="PIRSR" id="PIRSR634016-3"/>
    </source>
</evidence>
<dbReference type="GO" id="GO:0043171">
    <property type="term" value="P:peptide catabolic process"/>
    <property type="evidence" value="ECO:0007669"/>
    <property type="project" value="TreeGrafter"/>
</dbReference>
<keyword evidence="15" id="KW-0325">Glycoprotein</keyword>
<evidence type="ECO:0000256" key="8">
    <source>
        <dbReference type="ARBA" id="ARBA00022723"/>
    </source>
</evidence>
<evidence type="ECO:0000256" key="5">
    <source>
        <dbReference type="ARBA" id="ARBA00022475"/>
    </source>
</evidence>
<dbReference type="Pfam" id="PF17900">
    <property type="entry name" value="Peptidase_M1_N"/>
    <property type="match status" value="1"/>
</dbReference>
<accession>A0A0A1WUK6</accession>
<keyword evidence="8 18" id="KW-0479">Metal-binding</keyword>
<dbReference type="Gene3D" id="1.25.50.20">
    <property type="match status" value="1"/>
</dbReference>
<evidence type="ECO:0000256" key="12">
    <source>
        <dbReference type="ARBA" id="ARBA00023049"/>
    </source>
</evidence>
<dbReference type="PANTHER" id="PTHR11533">
    <property type="entry name" value="PROTEASE M1 ZINC METALLOPROTEASE"/>
    <property type="match status" value="1"/>
</dbReference>
<feature type="domain" description="Aminopeptidase N-like N-terminal" evidence="24">
    <location>
        <begin position="68"/>
        <end position="256"/>
    </location>
</feature>
<evidence type="ECO:0000256" key="1">
    <source>
        <dbReference type="ARBA" id="ARBA00000098"/>
    </source>
</evidence>
<dbReference type="SUPFAM" id="SSF63737">
    <property type="entry name" value="Leukotriene A4 hydrolase N-terminal domain"/>
    <property type="match status" value="1"/>
</dbReference>
<keyword evidence="13" id="KW-0472">Membrane</keyword>
<dbReference type="PANTHER" id="PTHR11533:SF290">
    <property type="entry name" value="AMINOPEPTIDASE"/>
    <property type="match status" value="1"/>
</dbReference>
<dbReference type="GO" id="GO:0005886">
    <property type="term" value="C:plasma membrane"/>
    <property type="evidence" value="ECO:0007669"/>
    <property type="project" value="UniProtKB-SubCell"/>
</dbReference>
<keyword evidence="11 18" id="KW-0862">Zinc</keyword>
<dbReference type="GO" id="GO:0005737">
    <property type="term" value="C:cytoplasm"/>
    <property type="evidence" value="ECO:0007669"/>
    <property type="project" value="TreeGrafter"/>
</dbReference>
<evidence type="ECO:0000259" key="24">
    <source>
        <dbReference type="Pfam" id="PF17900"/>
    </source>
</evidence>